<name>A0A2S2NAF2_SCHGA</name>
<accession>A0A2S2NAF2</accession>
<evidence type="ECO:0000313" key="2">
    <source>
        <dbReference type="EMBL" id="MBY13756.1"/>
    </source>
</evidence>
<dbReference type="EMBL" id="GGMR01001137">
    <property type="protein sequence ID" value="MBY13756.1"/>
    <property type="molecule type" value="Transcribed_RNA"/>
</dbReference>
<keyword evidence="1" id="KW-1133">Transmembrane helix</keyword>
<gene>
    <name evidence="2" type="ORF">g.129348</name>
</gene>
<organism evidence="2">
    <name type="scientific">Schizaphis graminum</name>
    <name type="common">Green bug aphid</name>
    <dbReference type="NCBI Taxonomy" id="13262"/>
    <lineage>
        <taxon>Eukaryota</taxon>
        <taxon>Metazoa</taxon>
        <taxon>Ecdysozoa</taxon>
        <taxon>Arthropoda</taxon>
        <taxon>Hexapoda</taxon>
        <taxon>Insecta</taxon>
        <taxon>Pterygota</taxon>
        <taxon>Neoptera</taxon>
        <taxon>Paraneoptera</taxon>
        <taxon>Hemiptera</taxon>
        <taxon>Sternorrhyncha</taxon>
        <taxon>Aphidomorpha</taxon>
        <taxon>Aphidoidea</taxon>
        <taxon>Aphididae</taxon>
        <taxon>Aphidini</taxon>
        <taxon>Schizaphis</taxon>
    </lineage>
</organism>
<reference evidence="2" key="1">
    <citation type="submission" date="2018-04" db="EMBL/GenBank/DDBJ databases">
        <title>Transcriptome of Schizaphis graminum biotype I.</title>
        <authorList>
            <person name="Scully E.D."/>
            <person name="Geib S.M."/>
            <person name="Palmer N.A."/>
            <person name="Koch K."/>
            <person name="Bradshaw J."/>
            <person name="Heng-Moss T."/>
            <person name="Sarath G."/>
        </authorList>
    </citation>
    <scope>NUCLEOTIDE SEQUENCE</scope>
</reference>
<protein>
    <submittedName>
        <fullName evidence="2">Uncharacterized protein</fullName>
    </submittedName>
</protein>
<dbReference type="AlphaFoldDB" id="A0A2S2NAF2"/>
<sequence length="103" mass="12075">MNVWKKTIGDKDLRRLVTIGNTRWWSKKKALHHNFVDQGHLFVEMILALDTIQTLDSFTPKVRVKAKTLKGSFLEYQTILTAFVYVYIFEMLILSPGIYKQKV</sequence>
<feature type="transmembrane region" description="Helical" evidence="1">
    <location>
        <begin position="79"/>
        <end position="99"/>
    </location>
</feature>
<proteinExistence type="predicted"/>
<keyword evidence="1" id="KW-0472">Membrane</keyword>
<keyword evidence="1" id="KW-0812">Transmembrane</keyword>
<evidence type="ECO:0000256" key="1">
    <source>
        <dbReference type="SAM" id="Phobius"/>
    </source>
</evidence>